<dbReference type="SUPFAM" id="SSF47413">
    <property type="entry name" value="lambda repressor-like DNA-binding domains"/>
    <property type="match status" value="1"/>
</dbReference>
<dbReference type="InterPro" id="IPR010982">
    <property type="entry name" value="Lambda_DNA-bd_dom_sf"/>
</dbReference>
<dbReference type="EMBL" id="QKYD01000125">
    <property type="protein sequence ID" value="REI20492.1"/>
    <property type="molecule type" value="Genomic_DNA"/>
</dbReference>
<reference evidence="5 6" key="1">
    <citation type="journal article" date="2018" name="Vet. Microbiol.">
        <title>Characterisation of Staphylococcus felis isolated from cats using whole genome sequencing.</title>
        <authorList>
            <person name="Worthing K."/>
            <person name="Pang S."/>
            <person name="Trott D.J."/>
            <person name="Abraham S."/>
            <person name="Coombs G.W."/>
            <person name="Jordan D."/>
            <person name="McIntyre L."/>
            <person name="Davies M.R."/>
            <person name="Norris J."/>
        </authorList>
    </citation>
    <scope>NUCLEOTIDE SEQUENCE [LARGE SCALE GENOMIC DNA]</scope>
    <source>
        <strain evidence="4 5">F25</strain>
        <strain evidence="3 6">F9</strain>
    </source>
</reference>
<dbReference type="Gene3D" id="1.10.260.40">
    <property type="entry name" value="lambda repressor-like DNA-binding domains"/>
    <property type="match status" value="1"/>
</dbReference>
<dbReference type="OrthoDB" id="9778346at2"/>
<accession>A0A3E0ILB0</accession>
<dbReference type="Proteomes" id="UP000256562">
    <property type="component" value="Unassembled WGS sequence"/>
</dbReference>
<proteinExistence type="predicted"/>
<keyword evidence="1" id="KW-0238">DNA-binding</keyword>
<protein>
    <submittedName>
        <fullName evidence="3">Terminase</fullName>
    </submittedName>
</protein>
<comment type="caution">
    <text evidence="3">The sequence shown here is derived from an EMBL/GenBank/DDBJ whole genome shotgun (WGS) entry which is preliminary data.</text>
</comment>
<sequence>MPSKKQIEKNYRLKNLRDKQGFSQKDMGKFLGISHVSYSSKEIGKMFFTHKEMLIIAKLLNTTLDYLFWEKFKEDVNCGRQHKI</sequence>
<evidence type="ECO:0000313" key="6">
    <source>
        <dbReference type="Proteomes" id="UP000256562"/>
    </source>
</evidence>
<evidence type="ECO:0000313" key="5">
    <source>
        <dbReference type="Proteomes" id="UP000256337"/>
    </source>
</evidence>
<dbReference type="RefSeq" id="WP_115856895.1">
    <property type="nucleotide sequence ID" value="NZ_CAJUZR010000041.1"/>
</dbReference>
<dbReference type="PANTHER" id="PTHR46558:SF4">
    <property type="entry name" value="DNA-BIDING PHAGE PROTEIN"/>
    <property type="match status" value="1"/>
</dbReference>
<dbReference type="PROSITE" id="PS50943">
    <property type="entry name" value="HTH_CROC1"/>
    <property type="match status" value="1"/>
</dbReference>
<evidence type="ECO:0000256" key="1">
    <source>
        <dbReference type="ARBA" id="ARBA00023125"/>
    </source>
</evidence>
<organism evidence="3 6">
    <name type="scientific">Staphylococcus felis</name>
    <dbReference type="NCBI Taxonomy" id="46127"/>
    <lineage>
        <taxon>Bacteria</taxon>
        <taxon>Bacillati</taxon>
        <taxon>Bacillota</taxon>
        <taxon>Bacilli</taxon>
        <taxon>Bacillales</taxon>
        <taxon>Staphylococcaceae</taxon>
        <taxon>Staphylococcus</taxon>
    </lineage>
</organism>
<dbReference type="CDD" id="cd00093">
    <property type="entry name" value="HTH_XRE"/>
    <property type="match status" value="1"/>
</dbReference>
<evidence type="ECO:0000313" key="4">
    <source>
        <dbReference type="EMBL" id="REI20492.1"/>
    </source>
</evidence>
<evidence type="ECO:0000313" key="3">
    <source>
        <dbReference type="EMBL" id="REH90207.1"/>
    </source>
</evidence>
<dbReference type="EMBL" id="QKXQ01000627">
    <property type="protein sequence ID" value="REH90207.1"/>
    <property type="molecule type" value="Genomic_DNA"/>
</dbReference>
<dbReference type="InterPro" id="IPR001387">
    <property type="entry name" value="Cro/C1-type_HTH"/>
</dbReference>
<dbReference type="AlphaFoldDB" id="A0A3E0ILB0"/>
<name>A0A3E0ILB0_9STAP</name>
<dbReference type="SMART" id="SM00530">
    <property type="entry name" value="HTH_XRE"/>
    <property type="match status" value="1"/>
</dbReference>
<dbReference type="Proteomes" id="UP000256337">
    <property type="component" value="Unassembled WGS sequence"/>
</dbReference>
<gene>
    <name evidence="4" type="ORF">DOS76_08735</name>
    <name evidence="3" type="ORF">DOS83_12625</name>
</gene>
<dbReference type="PANTHER" id="PTHR46558">
    <property type="entry name" value="TRACRIPTIONAL REGULATORY PROTEIN-RELATED-RELATED"/>
    <property type="match status" value="1"/>
</dbReference>
<evidence type="ECO:0000259" key="2">
    <source>
        <dbReference type="PROSITE" id="PS50943"/>
    </source>
</evidence>
<dbReference type="Pfam" id="PF01381">
    <property type="entry name" value="HTH_3"/>
    <property type="match status" value="1"/>
</dbReference>
<dbReference type="GO" id="GO:0003677">
    <property type="term" value="F:DNA binding"/>
    <property type="evidence" value="ECO:0007669"/>
    <property type="project" value="UniProtKB-KW"/>
</dbReference>
<feature type="domain" description="HTH cro/C1-type" evidence="2">
    <location>
        <begin position="13"/>
        <end position="67"/>
    </location>
</feature>